<proteinExistence type="predicted"/>
<dbReference type="EMBL" id="QHCT01000004">
    <property type="protein sequence ID" value="RHX89326.1"/>
    <property type="molecule type" value="Genomic_DNA"/>
</dbReference>
<dbReference type="Proteomes" id="UP000265798">
    <property type="component" value="Unassembled WGS sequence"/>
</dbReference>
<reference evidence="2" key="1">
    <citation type="submission" date="2018-05" db="EMBL/GenBank/DDBJ databases">
        <title>Leptospira yasudae sp. nov. and Leptospira stimsonii sp. nov., two pathogenic species of the genus Leptospira isolated from environmental sources.</title>
        <authorList>
            <person name="Casanovas-Massana A."/>
            <person name="Hamond C."/>
            <person name="Santos L.A."/>
            <person name="Hacker K.P."/>
            <person name="Balassiano I."/>
            <person name="Medeiros M.A."/>
            <person name="Reis M.G."/>
            <person name="Ko A.I."/>
            <person name="Wunder E.A."/>
        </authorList>
    </citation>
    <scope>NUCLEOTIDE SEQUENCE [LARGE SCALE GENOMIC DNA]</scope>
    <source>
        <strain evidence="2">Yale</strain>
    </source>
</reference>
<protein>
    <submittedName>
        <fullName evidence="1">Uncharacterized protein</fullName>
    </submittedName>
</protein>
<name>A0A396Z6K4_9LEPT</name>
<gene>
    <name evidence="1" type="ORF">DLM75_15925</name>
</gene>
<comment type="caution">
    <text evidence="1">The sequence shown here is derived from an EMBL/GenBank/DDBJ whole genome shotgun (WGS) entry which is preliminary data.</text>
</comment>
<accession>A0A396Z6K4</accession>
<evidence type="ECO:0000313" key="2">
    <source>
        <dbReference type="Proteomes" id="UP000265798"/>
    </source>
</evidence>
<evidence type="ECO:0000313" key="1">
    <source>
        <dbReference type="EMBL" id="RHX89326.1"/>
    </source>
</evidence>
<organism evidence="1 2">
    <name type="scientific">Leptospira stimsonii</name>
    <dbReference type="NCBI Taxonomy" id="2202203"/>
    <lineage>
        <taxon>Bacteria</taxon>
        <taxon>Pseudomonadati</taxon>
        <taxon>Spirochaetota</taxon>
        <taxon>Spirochaetia</taxon>
        <taxon>Leptospirales</taxon>
        <taxon>Leptospiraceae</taxon>
        <taxon>Leptospira</taxon>
    </lineage>
</organism>
<dbReference type="AlphaFoldDB" id="A0A396Z6K4"/>
<sequence>MAINHWQGVILPYFPVHDIHRPFQGRAQQSHHFEIVWFCDFGCREEFRPNFISVVNLKRLCLIFYKNGATRGIRFGYKNV</sequence>